<evidence type="ECO:0000313" key="4">
    <source>
        <dbReference type="EMBL" id="AGA89848.1"/>
    </source>
</evidence>
<dbReference type="PANTHER" id="PTHR30163:SF9">
    <property type="entry name" value="MEMBRANE-BOUND LYTIC MUREIN TRANSGLYCOSYLASE B"/>
    <property type="match status" value="1"/>
</dbReference>
<dbReference type="OrthoDB" id="9772911at2"/>
<dbReference type="PANTHER" id="PTHR30163">
    <property type="entry name" value="MEMBRANE-BOUND LYTIC MUREIN TRANSGLYCOSYLASE B"/>
    <property type="match status" value="1"/>
</dbReference>
<dbReference type="GO" id="GO:0009253">
    <property type="term" value="P:peptidoglycan catabolic process"/>
    <property type="evidence" value="ECO:0007669"/>
    <property type="project" value="TreeGrafter"/>
</dbReference>
<evidence type="ECO:0000256" key="1">
    <source>
        <dbReference type="PIRSR" id="PIRSR611757-1"/>
    </source>
</evidence>
<sequence>MRLCFLAFVLLVTIQLAGCASPGYRAEGGGIRPVSASVVSVNGDLAGQSGGESLIDRLVASGYYDRGELTRLLSQVELQPWIIELMDRQATPSKASGPTGAWTRYRARFVTSENIANGVAFWRRHEAALDRADARYGVPPEYVVAILGIETRYGGYLGKTRILDALATLAFDYPRRADYFMGELEAFLIMCRREGIDPLVPRGSYAGAMGLGQFMPTSFHGYAVDFDGDGHRDLWNPIDAIGSVANYFAGHGWHRGEPVAVRARTAGFAPKSMKTGYAARYPMSLLVSRGVTSVTPLLGYREASLLELDATGGYQYWLGLDNFQVITSYNRSTYYAMAVHQLAQELRRVKGKGPILTQLEHEGPAGRRLAVAVD</sequence>
<feature type="signal peptide" evidence="2">
    <location>
        <begin position="1"/>
        <end position="25"/>
    </location>
</feature>
<dbReference type="Gene3D" id="1.10.530.10">
    <property type="match status" value="1"/>
</dbReference>
<dbReference type="InterPro" id="IPR023346">
    <property type="entry name" value="Lysozyme-like_dom_sf"/>
</dbReference>
<name>L0GSV2_9GAMM</name>
<keyword evidence="2" id="KW-0732">Signal</keyword>
<dbReference type="InterPro" id="IPR011757">
    <property type="entry name" value="Lytic_transglycosylase_MltB"/>
</dbReference>
<dbReference type="HOGENOM" id="CLU_035402_1_1_6"/>
<protein>
    <submittedName>
        <fullName evidence="4">Lytic murein transglycosylase B</fullName>
    </submittedName>
</protein>
<dbReference type="InterPro" id="IPR031304">
    <property type="entry name" value="SLT_2"/>
</dbReference>
<evidence type="ECO:0000313" key="5">
    <source>
        <dbReference type="Proteomes" id="UP000010816"/>
    </source>
</evidence>
<dbReference type="RefSeq" id="WP_015279993.1">
    <property type="nucleotide sequence ID" value="NC_019940.1"/>
</dbReference>
<reference evidence="4 5" key="1">
    <citation type="submission" date="2011-09" db="EMBL/GenBank/DDBJ databases">
        <title>Complete sequence of chromosome of Thioflavicoccus mobilis 8321.</title>
        <authorList>
            <consortium name="US DOE Joint Genome Institute"/>
            <person name="Lucas S."/>
            <person name="Han J."/>
            <person name="Lapidus A."/>
            <person name="Cheng J.-F."/>
            <person name="Goodwin L."/>
            <person name="Pitluck S."/>
            <person name="Peters L."/>
            <person name="Ovchinnikova G."/>
            <person name="Lu M."/>
            <person name="Detter J.C."/>
            <person name="Han C."/>
            <person name="Tapia R."/>
            <person name="Land M."/>
            <person name="Hauser L."/>
            <person name="Kyrpides N."/>
            <person name="Ivanova N."/>
            <person name="Pagani I."/>
            <person name="Vogl K."/>
            <person name="Liu Z."/>
            <person name="Imhoff J."/>
            <person name="Thiel V."/>
            <person name="Frigaard N.-U."/>
            <person name="Bryant D."/>
            <person name="Woyke T."/>
        </authorList>
    </citation>
    <scope>NUCLEOTIDE SEQUENCE [LARGE SCALE GENOMIC DNA]</scope>
    <source>
        <strain evidence="4 5">8321</strain>
    </source>
</reference>
<organism evidence="4 5">
    <name type="scientific">Thioflavicoccus mobilis 8321</name>
    <dbReference type="NCBI Taxonomy" id="765912"/>
    <lineage>
        <taxon>Bacteria</taxon>
        <taxon>Pseudomonadati</taxon>
        <taxon>Pseudomonadota</taxon>
        <taxon>Gammaproteobacteria</taxon>
        <taxon>Chromatiales</taxon>
        <taxon>Chromatiaceae</taxon>
        <taxon>Thioflavicoccus</taxon>
    </lineage>
</organism>
<dbReference type="Gene3D" id="1.10.8.350">
    <property type="entry name" value="Bacterial muramidase"/>
    <property type="match status" value="1"/>
</dbReference>
<keyword evidence="5" id="KW-1185">Reference proteome</keyword>
<proteinExistence type="predicted"/>
<feature type="active site" evidence="1">
    <location>
        <position position="150"/>
    </location>
</feature>
<dbReference type="GO" id="GO:0008933">
    <property type="term" value="F:peptidoglycan lytic transglycosylase activity"/>
    <property type="evidence" value="ECO:0007669"/>
    <property type="project" value="TreeGrafter"/>
</dbReference>
<dbReference type="eggNOG" id="COG2951">
    <property type="taxonomic scope" value="Bacteria"/>
</dbReference>
<feature type="domain" description="Transglycosylase SLT" evidence="3">
    <location>
        <begin position="60"/>
        <end position="344"/>
    </location>
</feature>
<evidence type="ECO:0000259" key="3">
    <source>
        <dbReference type="Pfam" id="PF13406"/>
    </source>
</evidence>
<dbReference type="CDD" id="cd13399">
    <property type="entry name" value="Slt35-like"/>
    <property type="match status" value="1"/>
</dbReference>
<dbReference type="Proteomes" id="UP000010816">
    <property type="component" value="Chromosome"/>
</dbReference>
<dbReference type="EMBL" id="CP003051">
    <property type="protein sequence ID" value="AGA89848.1"/>
    <property type="molecule type" value="Genomic_DNA"/>
</dbReference>
<feature type="chain" id="PRO_5003943087" evidence="2">
    <location>
        <begin position="26"/>
        <end position="374"/>
    </location>
</feature>
<dbReference type="STRING" id="765912.Thimo_1043"/>
<dbReference type="PATRIC" id="fig|765912.4.peg.1008"/>
<accession>L0GSV2</accession>
<dbReference type="SUPFAM" id="SSF53955">
    <property type="entry name" value="Lysozyme-like"/>
    <property type="match status" value="1"/>
</dbReference>
<gene>
    <name evidence="4" type="ORF">Thimo_1043</name>
</gene>
<dbReference type="FunFam" id="1.10.8.350:FF:000001">
    <property type="entry name" value="Lytic murein transglycosylase B"/>
    <property type="match status" value="1"/>
</dbReference>
<dbReference type="NCBIfam" id="TIGR02282">
    <property type="entry name" value="MltB"/>
    <property type="match status" value="1"/>
</dbReference>
<dbReference type="KEGG" id="tmb:Thimo_1043"/>
<evidence type="ECO:0000256" key="2">
    <source>
        <dbReference type="SAM" id="SignalP"/>
    </source>
</evidence>
<dbReference type="InterPro" id="IPR043426">
    <property type="entry name" value="MltB-like"/>
</dbReference>
<dbReference type="AlphaFoldDB" id="L0GSV2"/>
<dbReference type="Pfam" id="PF13406">
    <property type="entry name" value="SLT_2"/>
    <property type="match status" value="1"/>
</dbReference>